<comment type="caution">
    <text evidence="1">The sequence shown here is derived from an EMBL/GenBank/DDBJ whole genome shotgun (WGS) entry which is preliminary data.</text>
</comment>
<reference evidence="1 2" key="1">
    <citation type="journal article" date="2013" name="Curr. Biol.">
        <title>The Genome of the Foraminiferan Reticulomyxa filosa.</title>
        <authorList>
            <person name="Glockner G."/>
            <person name="Hulsmann N."/>
            <person name="Schleicher M."/>
            <person name="Noegel A.A."/>
            <person name="Eichinger L."/>
            <person name="Gallinger C."/>
            <person name="Pawlowski J."/>
            <person name="Sierra R."/>
            <person name="Euteneuer U."/>
            <person name="Pillet L."/>
            <person name="Moustafa A."/>
            <person name="Platzer M."/>
            <person name="Groth M."/>
            <person name="Szafranski K."/>
            <person name="Schliwa M."/>
        </authorList>
    </citation>
    <scope>NUCLEOTIDE SEQUENCE [LARGE SCALE GENOMIC DNA]</scope>
</reference>
<proteinExistence type="predicted"/>
<dbReference type="EMBL" id="ASPP01016029">
    <property type="protein sequence ID" value="ETO17770.1"/>
    <property type="molecule type" value="Genomic_DNA"/>
</dbReference>
<organism evidence="1 2">
    <name type="scientific">Reticulomyxa filosa</name>
    <dbReference type="NCBI Taxonomy" id="46433"/>
    <lineage>
        <taxon>Eukaryota</taxon>
        <taxon>Sar</taxon>
        <taxon>Rhizaria</taxon>
        <taxon>Retaria</taxon>
        <taxon>Foraminifera</taxon>
        <taxon>Monothalamids</taxon>
        <taxon>Reticulomyxidae</taxon>
        <taxon>Reticulomyxa</taxon>
    </lineage>
</organism>
<dbReference type="AlphaFoldDB" id="X6MXG5"/>
<accession>X6MXG5</accession>
<dbReference type="Proteomes" id="UP000023152">
    <property type="component" value="Unassembled WGS sequence"/>
</dbReference>
<sequence length="104" mass="12660">MLFPIFENKGCPFFYNKKKKKKKDGCFGQPIKKTNHHKKKKKKKKIFLNEIDTKLAITQCQFKKCIDCKFTRFGRLHLQKVIQQRWYDMLCEPNQLHIHIYVNK</sequence>
<name>X6MXG5_RETFI</name>
<evidence type="ECO:0000313" key="1">
    <source>
        <dbReference type="EMBL" id="ETO17770.1"/>
    </source>
</evidence>
<gene>
    <name evidence="1" type="ORF">RFI_19544</name>
</gene>
<keyword evidence="2" id="KW-1185">Reference proteome</keyword>
<protein>
    <submittedName>
        <fullName evidence="1">Uncharacterized protein</fullName>
    </submittedName>
</protein>
<evidence type="ECO:0000313" key="2">
    <source>
        <dbReference type="Proteomes" id="UP000023152"/>
    </source>
</evidence>